<proteinExistence type="predicted"/>
<keyword evidence="2" id="KW-0833">Ubl conjugation pathway</keyword>
<accession>A0AA88VLH3</accession>
<dbReference type="Gene3D" id="3.10.110.10">
    <property type="entry name" value="Ubiquitin Conjugating Enzyme"/>
    <property type="match status" value="1"/>
</dbReference>
<feature type="domain" description="UBC core" evidence="3">
    <location>
        <begin position="52"/>
        <end position="232"/>
    </location>
</feature>
<sequence length="350" mass="39314">MHAQMAAGGIQQEAAPFRLFDVADDDSDHRYRANSAASGKTGHDCFANPSTGVHKKIMKEWQILRDHLPDTIYVRVYEQRIDLLRAAIVGPPGTPYENGLFFFDLAFPPDYPARPPLVHYRSFGFRLNPNLYETGYVCLSLLNTWVGKKSEKWNPAESTVLQVLVSIQGLVLNERPYFNEPGIGIFPAGAKRSVDYSEDVFVLSCRSMLCLLRTPPKNFQELVRKHFRESAGEVLTLCNAYMDGCGQRFGGGVRFRASMEPVFDELVGAFARSGASVGHFVEQVRERKEAAARKAVEVEVEEVKKSKEVKKKTKLEVVKKVIEKIKMVLGLEKDGKLGNQESRKASREVL</sequence>
<evidence type="ECO:0000259" key="3">
    <source>
        <dbReference type="PROSITE" id="PS50127"/>
    </source>
</evidence>
<dbReference type="PANTHER" id="PTHR46116">
    <property type="entry name" value="(E3-INDEPENDENT) E2 UBIQUITIN-CONJUGATING ENZYME"/>
    <property type="match status" value="1"/>
</dbReference>
<keyword evidence="5" id="KW-1185">Reference proteome</keyword>
<evidence type="ECO:0000313" key="4">
    <source>
        <dbReference type="EMBL" id="KAK3011211.1"/>
    </source>
</evidence>
<dbReference type="SUPFAM" id="SSF54495">
    <property type="entry name" value="UBC-like"/>
    <property type="match status" value="1"/>
</dbReference>
<dbReference type="InterPro" id="IPR000608">
    <property type="entry name" value="UBC"/>
</dbReference>
<evidence type="ECO:0000256" key="2">
    <source>
        <dbReference type="ARBA" id="ARBA00022786"/>
    </source>
</evidence>
<comment type="caution">
    <text evidence="4">The sequence shown here is derived from an EMBL/GenBank/DDBJ whole genome shotgun (WGS) entry which is preliminary data.</text>
</comment>
<keyword evidence="1" id="KW-0808">Transferase</keyword>
<dbReference type="CDD" id="cd23837">
    <property type="entry name" value="UBCc_UBE2O"/>
    <property type="match status" value="1"/>
</dbReference>
<dbReference type="AlphaFoldDB" id="A0AA88VLH3"/>
<dbReference type="Proteomes" id="UP001188597">
    <property type="component" value="Unassembled WGS sequence"/>
</dbReference>
<dbReference type="EMBL" id="JAVXUP010001470">
    <property type="protein sequence ID" value="KAK3011211.1"/>
    <property type="molecule type" value="Genomic_DNA"/>
</dbReference>
<dbReference type="InterPro" id="IPR016135">
    <property type="entry name" value="UBQ-conjugating_enzyme/RWD"/>
</dbReference>
<dbReference type="PROSITE" id="PS50127">
    <property type="entry name" value="UBC_2"/>
    <property type="match status" value="1"/>
</dbReference>
<reference evidence="4" key="1">
    <citation type="submission" date="2022-12" db="EMBL/GenBank/DDBJ databases">
        <title>Draft genome assemblies for two species of Escallonia (Escalloniales).</title>
        <authorList>
            <person name="Chanderbali A."/>
            <person name="Dervinis C."/>
            <person name="Anghel I."/>
            <person name="Soltis D."/>
            <person name="Soltis P."/>
            <person name="Zapata F."/>
        </authorList>
    </citation>
    <scope>NUCLEOTIDE SEQUENCE</scope>
    <source>
        <strain evidence="4">UCBG64.0493</strain>
        <tissue evidence="4">Leaf</tissue>
    </source>
</reference>
<dbReference type="PANTHER" id="PTHR46116:SF19">
    <property type="entry name" value="UBIQUITIN-CONJUGATING ENZYME FAMILY PROTEIN"/>
    <property type="match status" value="1"/>
</dbReference>
<protein>
    <recommendedName>
        <fullName evidence="3">UBC core domain-containing protein</fullName>
    </recommendedName>
</protein>
<dbReference type="Pfam" id="PF00179">
    <property type="entry name" value="UQ_con"/>
    <property type="match status" value="1"/>
</dbReference>
<gene>
    <name evidence="4" type="ORF">RJ639_012363</name>
</gene>
<dbReference type="SMART" id="SM00212">
    <property type="entry name" value="UBCc"/>
    <property type="match status" value="1"/>
</dbReference>
<organism evidence="4 5">
    <name type="scientific">Escallonia herrerae</name>
    <dbReference type="NCBI Taxonomy" id="1293975"/>
    <lineage>
        <taxon>Eukaryota</taxon>
        <taxon>Viridiplantae</taxon>
        <taxon>Streptophyta</taxon>
        <taxon>Embryophyta</taxon>
        <taxon>Tracheophyta</taxon>
        <taxon>Spermatophyta</taxon>
        <taxon>Magnoliopsida</taxon>
        <taxon>eudicotyledons</taxon>
        <taxon>Gunneridae</taxon>
        <taxon>Pentapetalae</taxon>
        <taxon>asterids</taxon>
        <taxon>campanulids</taxon>
        <taxon>Escalloniales</taxon>
        <taxon>Escalloniaceae</taxon>
        <taxon>Escallonia</taxon>
    </lineage>
</organism>
<evidence type="ECO:0000256" key="1">
    <source>
        <dbReference type="ARBA" id="ARBA00022679"/>
    </source>
</evidence>
<name>A0AA88VLH3_9ASTE</name>
<evidence type="ECO:0000313" key="5">
    <source>
        <dbReference type="Proteomes" id="UP001188597"/>
    </source>
</evidence>
<dbReference type="GO" id="GO:0061631">
    <property type="term" value="F:ubiquitin conjugating enzyme activity"/>
    <property type="evidence" value="ECO:0007669"/>
    <property type="project" value="TreeGrafter"/>
</dbReference>